<accession>A0A4Q9MTV0</accession>
<dbReference type="Proteomes" id="UP000292957">
    <property type="component" value="Unassembled WGS sequence"/>
</dbReference>
<evidence type="ECO:0000313" key="2">
    <source>
        <dbReference type="EMBL" id="TBU29801.1"/>
    </source>
</evidence>
<dbReference type="EMBL" id="ML143410">
    <property type="protein sequence ID" value="TBU29801.1"/>
    <property type="molecule type" value="Genomic_DNA"/>
</dbReference>
<feature type="compositionally biased region" description="Basic residues" evidence="1">
    <location>
        <begin position="1"/>
        <end position="10"/>
    </location>
</feature>
<gene>
    <name evidence="2" type="ORF">BD311DRAFT_755734</name>
</gene>
<protein>
    <submittedName>
        <fullName evidence="2">Uncharacterized protein</fullName>
    </submittedName>
</protein>
<sequence length="119" mass="13277">MKAIRKRKKSNQLAVSWRDRDGQRRRAVRLPQPEGVCFYLILAGICAADDRNPTSREENSHIWPGLTVKDTLGTASPIGSRGRDANPFVASDIAVMQKARLPNTSPRRRAEVGERSPVK</sequence>
<reference evidence="2" key="1">
    <citation type="submission" date="2019-01" db="EMBL/GenBank/DDBJ databases">
        <title>Draft genome sequences of three monokaryotic isolates of the white-rot basidiomycete fungus Dichomitus squalens.</title>
        <authorList>
            <consortium name="DOE Joint Genome Institute"/>
            <person name="Lopez S.C."/>
            <person name="Andreopoulos B."/>
            <person name="Pangilinan J."/>
            <person name="Lipzen A."/>
            <person name="Riley R."/>
            <person name="Ahrendt S."/>
            <person name="Ng V."/>
            <person name="Barry K."/>
            <person name="Daum C."/>
            <person name="Grigoriev I.V."/>
            <person name="Hilden K.S."/>
            <person name="Makela M.R."/>
            <person name="de Vries R.P."/>
        </authorList>
    </citation>
    <scope>NUCLEOTIDE SEQUENCE [LARGE SCALE GENOMIC DNA]</scope>
    <source>
        <strain evidence="2">OM18370.1</strain>
    </source>
</reference>
<feature type="region of interest" description="Disordered" evidence="1">
    <location>
        <begin position="97"/>
        <end position="119"/>
    </location>
</feature>
<feature type="compositionally biased region" description="Basic and acidic residues" evidence="1">
    <location>
        <begin position="108"/>
        <end position="119"/>
    </location>
</feature>
<feature type="region of interest" description="Disordered" evidence="1">
    <location>
        <begin position="1"/>
        <end position="24"/>
    </location>
</feature>
<name>A0A4Q9MTV0_9APHY</name>
<organism evidence="2">
    <name type="scientific">Dichomitus squalens</name>
    <dbReference type="NCBI Taxonomy" id="114155"/>
    <lineage>
        <taxon>Eukaryota</taxon>
        <taxon>Fungi</taxon>
        <taxon>Dikarya</taxon>
        <taxon>Basidiomycota</taxon>
        <taxon>Agaricomycotina</taxon>
        <taxon>Agaricomycetes</taxon>
        <taxon>Polyporales</taxon>
        <taxon>Polyporaceae</taxon>
        <taxon>Dichomitus</taxon>
    </lineage>
</organism>
<evidence type="ECO:0000256" key="1">
    <source>
        <dbReference type="SAM" id="MobiDB-lite"/>
    </source>
</evidence>
<dbReference type="AlphaFoldDB" id="A0A4Q9MTV0"/>
<proteinExistence type="predicted"/>